<dbReference type="OrthoDB" id="9804153at2"/>
<dbReference type="Proteomes" id="UP000238007">
    <property type="component" value="Unassembled WGS sequence"/>
</dbReference>
<dbReference type="PANTHER" id="PTHR43792:SF16">
    <property type="entry name" value="N-ACETYLTRANSFERASE DOMAIN-CONTAINING PROTEIN"/>
    <property type="match status" value="1"/>
</dbReference>
<evidence type="ECO:0000259" key="1">
    <source>
        <dbReference type="PROSITE" id="PS51186"/>
    </source>
</evidence>
<dbReference type="Pfam" id="PF13302">
    <property type="entry name" value="Acetyltransf_3"/>
    <property type="match status" value="1"/>
</dbReference>
<keyword evidence="2" id="KW-0808">Transferase</keyword>
<dbReference type="RefSeq" id="WP_106359018.1">
    <property type="nucleotide sequence ID" value="NZ_PVTP01000014.1"/>
</dbReference>
<dbReference type="Gene3D" id="3.40.630.30">
    <property type="match status" value="1"/>
</dbReference>
<dbReference type="InterPro" id="IPR051531">
    <property type="entry name" value="N-acetyltransferase"/>
</dbReference>
<accession>A0A2T0VU80</accession>
<gene>
    <name evidence="2" type="ORF">CLV80_11422</name>
</gene>
<evidence type="ECO:0000313" key="2">
    <source>
        <dbReference type="EMBL" id="PRY74986.1"/>
    </source>
</evidence>
<sequence length="171" mass="19070">MTVPILRTQRLVLRALTSKDLEDVLRYAGDYEISQWLVVVPHPYTWSDAETFLQMDLAGELGNLWVITKDDAFIGVVSTGKGLGYWLVPSCWGQGIMTEAVHSVLSFHFSDSEETEINSSYFVGNHGSRRVLEKLGFVDVGAKVQFSVSRGANVDSRVVKLSRARWGQMNG</sequence>
<dbReference type="GO" id="GO:0016747">
    <property type="term" value="F:acyltransferase activity, transferring groups other than amino-acyl groups"/>
    <property type="evidence" value="ECO:0007669"/>
    <property type="project" value="InterPro"/>
</dbReference>
<dbReference type="InterPro" id="IPR000182">
    <property type="entry name" value="GNAT_dom"/>
</dbReference>
<protein>
    <submittedName>
        <fullName evidence="2">RimJ/RimL family protein N-acetyltransferase</fullName>
    </submittedName>
</protein>
<dbReference type="EMBL" id="PVTP01000014">
    <property type="protein sequence ID" value="PRY74986.1"/>
    <property type="molecule type" value="Genomic_DNA"/>
</dbReference>
<name>A0A2T0VU80_9RHOB</name>
<dbReference type="PROSITE" id="PS51186">
    <property type="entry name" value="GNAT"/>
    <property type="match status" value="1"/>
</dbReference>
<keyword evidence="3" id="KW-1185">Reference proteome</keyword>
<dbReference type="AlphaFoldDB" id="A0A2T0VU80"/>
<dbReference type="PANTHER" id="PTHR43792">
    <property type="entry name" value="GNAT FAMILY, PUTATIVE (AFU_ORTHOLOGUE AFUA_3G00765)-RELATED-RELATED"/>
    <property type="match status" value="1"/>
</dbReference>
<evidence type="ECO:0000313" key="3">
    <source>
        <dbReference type="Proteomes" id="UP000238007"/>
    </source>
</evidence>
<reference evidence="2 3" key="1">
    <citation type="submission" date="2018-03" db="EMBL/GenBank/DDBJ databases">
        <title>Genomic Encyclopedia of Archaeal and Bacterial Type Strains, Phase II (KMG-II): from individual species to whole genera.</title>
        <authorList>
            <person name="Goeker M."/>
        </authorList>
    </citation>
    <scope>NUCLEOTIDE SEQUENCE [LARGE SCALE GENOMIC DNA]</scope>
    <source>
        <strain evidence="2 3">DSM 101533</strain>
    </source>
</reference>
<dbReference type="InterPro" id="IPR016181">
    <property type="entry name" value="Acyl_CoA_acyltransferase"/>
</dbReference>
<comment type="caution">
    <text evidence="2">The sequence shown here is derived from an EMBL/GenBank/DDBJ whole genome shotgun (WGS) entry which is preliminary data.</text>
</comment>
<feature type="domain" description="N-acetyltransferase" evidence="1">
    <location>
        <begin position="11"/>
        <end position="165"/>
    </location>
</feature>
<proteinExistence type="predicted"/>
<organism evidence="2 3">
    <name type="scientific">Yoonia maritima</name>
    <dbReference type="NCBI Taxonomy" id="1435347"/>
    <lineage>
        <taxon>Bacteria</taxon>
        <taxon>Pseudomonadati</taxon>
        <taxon>Pseudomonadota</taxon>
        <taxon>Alphaproteobacteria</taxon>
        <taxon>Rhodobacterales</taxon>
        <taxon>Paracoccaceae</taxon>
        <taxon>Yoonia</taxon>
    </lineage>
</organism>
<dbReference type="SUPFAM" id="SSF55729">
    <property type="entry name" value="Acyl-CoA N-acyltransferases (Nat)"/>
    <property type="match status" value="1"/>
</dbReference>